<feature type="compositionally biased region" description="Gly residues" evidence="1">
    <location>
        <begin position="13"/>
        <end position="27"/>
    </location>
</feature>
<dbReference type="EMBL" id="OZ037947">
    <property type="protein sequence ID" value="CAL1706002.1"/>
    <property type="molecule type" value="Genomic_DNA"/>
</dbReference>
<dbReference type="InterPro" id="IPR036867">
    <property type="entry name" value="R3H_dom_sf"/>
</dbReference>
<feature type="compositionally biased region" description="Basic and acidic residues" evidence="1">
    <location>
        <begin position="446"/>
        <end position="469"/>
    </location>
</feature>
<evidence type="ECO:0000313" key="4">
    <source>
        <dbReference type="EMBL" id="CAL1706002.1"/>
    </source>
</evidence>
<keyword evidence="5" id="KW-1185">Reference proteome</keyword>
<dbReference type="SMART" id="SM00443">
    <property type="entry name" value="G_patch"/>
    <property type="match status" value="1"/>
</dbReference>
<feature type="domain" description="G-patch" evidence="2">
    <location>
        <begin position="877"/>
        <end position="922"/>
    </location>
</feature>
<dbReference type="InterPro" id="IPR000467">
    <property type="entry name" value="G_patch_dom"/>
</dbReference>
<dbReference type="Gene3D" id="3.30.1370.50">
    <property type="entry name" value="R3H-like domain"/>
    <property type="match status" value="1"/>
</dbReference>
<feature type="compositionally biased region" description="Basic residues" evidence="1">
    <location>
        <begin position="413"/>
        <end position="434"/>
    </location>
</feature>
<feature type="domain" description="R3H" evidence="3">
    <location>
        <begin position="759"/>
        <end position="823"/>
    </location>
</feature>
<dbReference type="InterPro" id="IPR001374">
    <property type="entry name" value="R3H_dom"/>
</dbReference>
<organism evidence="4 5">
    <name type="scientific">Somion occarium</name>
    <dbReference type="NCBI Taxonomy" id="3059160"/>
    <lineage>
        <taxon>Eukaryota</taxon>
        <taxon>Fungi</taxon>
        <taxon>Dikarya</taxon>
        <taxon>Basidiomycota</taxon>
        <taxon>Agaricomycotina</taxon>
        <taxon>Agaricomycetes</taxon>
        <taxon>Polyporales</taxon>
        <taxon>Cerrenaceae</taxon>
        <taxon>Somion</taxon>
    </lineage>
</organism>
<dbReference type="SUPFAM" id="SSF82708">
    <property type="entry name" value="R3H domain"/>
    <property type="match status" value="1"/>
</dbReference>
<accession>A0ABP1DH87</accession>
<dbReference type="Proteomes" id="UP001497453">
    <property type="component" value="Chromosome 4"/>
</dbReference>
<feature type="compositionally biased region" description="Basic and acidic residues" evidence="1">
    <location>
        <begin position="560"/>
        <end position="571"/>
    </location>
</feature>
<feature type="compositionally biased region" description="Low complexity" evidence="1">
    <location>
        <begin position="1"/>
        <end position="12"/>
    </location>
</feature>
<evidence type="ECO:0000256" key="1">
    <source>
        <dbReference type="SAM" id="MobiDB-lite"/>
    </source>
</evidence>
<proteinExistence type="predicted"/>
<dbReference type="PANTHER" id="PTHR14195">
    <property type="entry name" value="G PATCH DOMAIN CONTAINING PROTEIN 2"/>
    <property type="match status" value="1"/>
</dbReference>
<evidence type="ECO:0000313" key="5">
    <source>
        <dbReference type="Proteomes" id="UP001497453"/>
    </source>
</evidence>
<evidence type="ECO:0000259" key="3">
    <source>
        <dbReference type="PROSITE" id="PS51061"/>
    </source>
</evidence>
<feature type="compositionally biased region" description="Acidic residues" evidence="1">
    <location>
        <begin position="470"/>
        <end position="489"/>
    </location>
</feature>
<feature type="region of interest" description="Disordered" evidence="1">
    <location>
        <begin position="61"/>
        <end position="137"/>
    </location>
</feature>
<feature type="compositionally biased region" description="Low complexity" evidence="1">
    <location>
        <begin position="61"/>
        <end position="75"/>
    </location>
</feature>
<sequence>MGRGNKSSRGSPNRGGRGFRGGRGQPRGRGRGFPNPTRGRGGGYIPMEEIDFPIQMYSEESSYYRGGSGGFSSARFRGRGSGYSTPRGMNSPRGRGRGQSGTQTPNYYDVGSTPSRGRGSDSPYGQQRGRGFRSSASKLHAGAPLSKLLYEDRPLLRPIVFVRSVYTATLFQEDEDILKAAVEEPDGEESHVPTADQVTRVFNGAAEEDAEQYEDELEEIDFSEVGRIQAEVDAASTTLPSTSDVTVVEEKFTGFYIDTNPTPISQDAQIDAGKVDEDALGISWDEDEIVYVAPHPRAGPVTPPQEAVTFEPLPTTSILTGLAPSSEVPLGPSEESTNVEANGAATRRLEDSNVAASLAQTELVVADTVGSANIPKTEPEADIAIPAVPSFDSVSFSLLSSVLKKQERRIHPVHTPRSLLKRLRRTRSTRKPPRHFGSFGAMLSEAHLREEAGAKERDPRKNEQRRGDSDVDWGDDSEEDNEIANEVDEISSGVGGMDLDGEFDLKTMSSFVHSMSPEGSRHITMDDLADIEQIQQEDEEDEEDEEDNESSEDSEEDEEVKMVLQEEERMLIAESDGDEDEDEDETTSDEDAPSGSFQARLDRIRKAKGKRKADIGDEDTEEDDFDMALEMSWADGDEAFIAQIQSFVDEDQQILSRKDRKQRDRIFRAIQNGDWNRDEYEEMMGQPAKRGKDKSIPLELREQWQKDRDKKAENKRKRALARQEIAADPLARKKGGKKGLKAALAAARLDPSIEIPNRVVDLVTLEQQIRRFLADIGGSRTMVLPPADKETRTKVHELAGAFNLKSQSKGSGSNRYTTLVRTTKSGIAINERKVRRILNTVNPSWEGPGRGGRNHVASLAKHKEGEEVGKAAPKIGESNVGFQMLAAMGWSEGGRIGLSGGLHAPLVAVMKKTKLGLGATLS</sequence>
<evidence type="ECO:0000259" key="2">
    <source>
        <dbReference type="PROSITE" id="PS50174"/>
    </source>
</evidence>
<dbReference type="Pfam" id="PF01424">
    <property type="entry name" value="R3H"/>
    <property type="match status" value="1"/>
</dbReference>
<feature type="region of interest" description="Disordered" evidence="1">
    <location>
        <begin position="533"/>
        <end position="623"/>
    </location>
</feature>
<reference evidence="5" key="1">
    <citation type="submission" date="2024-04" db="EMBL/GenBank/DDBJ databases">
        <authorList>
            <person name="Shaw F."/>
            <person name="Minotto A."/>
        </authorList>
    </citation>
    <scope>NUCLEOTIDE SEQUENCE [LARGE SCALE GENOMIC DNA]</scope>
</reference>
<dbReference type="InterPro" id="IPR051189">
    <property type="entry name" value="Splicing_assoc_domain"/>
</dbReference>
<dbReference type="PROSITE" id="PS51061">
    <property type="entry name" value="R3H"/>
    <property type="match status" value="1"/>
</dbReference>
<feature type="compositionally biased region" description="Acidic residues" evidence="1">
    <location>
        <begin position="575"/>
        <end position="592"/>
    </location>
</feature>
<protein>
    <recommendedName>
        <fullName evidence="6">Protein SQS1</fullName>
    </recommendedName>
</protein>
<feature type="compositionally biased region" description="Acidic residues" evidence="1">
    <location>
        <begin position="533"/>
        <end position="559"/>
    </location>
</feature>
<feature type="region of interest" description="Disordered" evidence="1">
    <location>
        <begin position="413"/>
        <end position="498"/>
    </location>
</feature>
<evidence type="ECO:0008006" key="6">
    <source>
        <dbReference type="Google" id="ProtNLM"/>
    </source>
</evidence>
<feature type="region of interest" description="Disordered" evidence="1">
    <location>
        <begin position="1"/>
        <end position="47"/>
    </location>
</feature>
<dbReference type="PROSITE" id="PS50174">
    <property type="entry name" value="G_PATCH"/>
    <property type="match status" value="1"/>
</dbReference>
<gene>
    <name evidence="4" type="ORF">GFSPODELE1_LOCUS5685</name>
</gene>
<name>A0ABP1DH87_9APHY</name>
<dbReference type="Pfam" id="PF01585">
    <property type="entry name" value="G-patch"/>
    <property type="match status" value="1"/>
</dbReference>